<evidence type="ECO:0000259" key="1">
    <source>
        <dbReference type="Pfam" id="PF01751"/>
    </source>
</evidence>
<protein>
    <recommendedName>
        <fullName evidence="1">Toprim domain-containing protein</fullName>
    </recommendedName>
</protein>
<dbReference type="Pfam" id="PF01751">
    <property type="entry name" value="Toprim"/>
    <property type="match status" value="1"/>
</dbReference>
<evidence type="ECO:0000313" key="3">
    <source>
        <dbReference type="Proteomes" id="UP000298021"/>
    </source>
</evidence>
<feature type="domain" description="Toprim" evidence="1">
    <location>
        <begin position="10"/>
        <end position="41"/>
    </location>
</feature>
<proteinExistence type="predicted"/>
<dbReference type="EMBL" id="RKLY01000026">
    <property type="protein sequence ID" value="TGD22167.1"/>
    <property type="molecule type" value="Genomic_DNA"/>
</dbReference>
<dbReference type="Gene3D" id="3.40.50.140">
    <property type="match status" value="1"/>
</dbReference>
<sequence>MQVFCRGTRGSFKDLLTKADTIIVATDSGREGSNIAWSIMTQAVFTWAFL</sequence>
<dbReference type="InterPro" id="IPR006171">
    <property type="entry name" value="TOPRIM_dom"/>
</dbReference>
<accession>A0A4Z0JH74</accession>
<gene>
    <name evidence="2" type="ORF">EGT49_09470</name>
</gene>
<dbReference type="Proteomes" id="UP000298021">
    <property type="component" value="Unassembled WGS sequence"/>
</dbReference>
<keyword evidence="3" id="KW-1185">Reference proteome</keyword>
<dbReference type="OrthoDB" id="9803554at2"/>
<organism evidence="2 3">
    <name type="scientific">Companilactobacillus suantsaicola</name>
    <dbReference type="NCBI Taxonomy" id="2487723"/>
    <lineage>
        <taxon>Bacteria</taxon>
        <taxon>Bacillati</taxon>
        <taxon>Bacillota</taxon>
        <taxon>Bacilli</taxon>
        <taxon>Lactobacillales</taxon>
        <taxon>Lactobacillaceae</taxon>
        <taxon>Companilactobacillus</taxon>
    </lineage>
</organism>
<evidence type="ECO:0000313" key="2">
    <source>
        <dbReference type="EMBL" id="TGD22167.1"/>
    </source>
</evidence>
<dbReference type="InterPro" id="IPR023405">
    <property type="entry name" value="Topo_IA_core_domain"/>
</dbReference>
<reference evidence="2 3" key="1">
    <citation type="submission" date="2018-10" db="EMBL/GenBank/DDBJ databases">
        <title>Lactobacillus sp. R7 and Lactobacillus sp. R19 isolated from fermented mustard green product of Taiwan.</title>
        <authorList>
            <person name="Lin S.-T."/>
        </authorList>
    </citation>
    <scope>NUCLEOTIDE SEQUENCE [LARGE SCALE GENOMIC DNA]</scope>
    <source>
        <strain evidence="2 3">BCRC 81127</strain>
    </source>
</reference>
<comment type="caution">
    <text evidence="2">The sequence shown here is derived from an EMBL/GenBank/DDBJ whole genome shotgun (WGS) entry which is preliminary data.</text>
</comment>
<name>A0A4Z0JH74_9LACO</name>
<dbReference type="AlphaFoldDB" id="A0A4Z0JH74"/>
<dbReference type="SUPFAM" id="SSF56712">
    <property type="entry name" value="Prokaryotic type I DNA topoisomerase"/>
    <property type="match status" value="1"/>
</dbReference>